<evidence type="ECO:0000259" key="10">
    <source>
        <dbReference type="Pfam" id="PF13439"/>
    </source>
</evidence>
<keyword evidence="8 9" id="KW-0472">Membrane</keyword>
<evidence type="ECO:0000256" key="4">
    <source>
        <dbReference type="ARBA" id="ARBA00022679"/>
    </source>
</evidence>
<dbReference type="PANTHER" id="PTHR13036:SF0">
    <property type="entry name" value="CHITOBIOSYLDIPHOSPHODOLICHOL BETA-MANNOSYLTRANSFERASE"/>
    <property type="match status" value="1"/>
</dbReference>
<dbReference type="Proteomes" id="UP000479710">
    <property type="component" value="Unassembled WGS sequence"/>
</dbReference>
<evidence type="ECO:0000256" key="8">
    <source>
        <dbReference type="ARBA" id="ARBA00023136"/>
    </source>
</evidence>
<dbReference type="FunFam" id="3.40.50.2000:FF:000083">
    <property type="entry name" value="UDP-glycosyltransferase TURAN isoform X1"/>
    <property type="match status" value="1"/>
</dbReference>
<evidence type="ECO:0000256" key="2">
    <source>
        <dbReference type="ARBA" id="ARBA00004922"/>
    </source>
</evidence>
<dbReference type="AlphaFoldDB" id="A0A6G1BUH6"/>
<dbReference type="FunFam" id="3.40.50.2000:FF:000109">
    <property type="entry name" value="Chitobiosyldiphosphodolichol beta-mannosyltransferase"/>
    <property type="match status" value="1"/>
</dbReference>
<dbReference type="Gene3D" id="3.40.50.2000">
    <property type="entry name" value="Glycogen Phosphorylase B"/>
    <property type="match status" value="2"/>
</dbReference>
<dbReference type="InterPro" id="IPR026051">
    <property type="entry name" value="ALG1-like"/>
</dbReference>
<proteinExistence type="predicted"/>
<dbReference type="InterPro" id="IPR028098">
    <property type="entry name" value="Glyco_trans_4-like_N"/>
</dbReference>
<dbReference type="PANTHER" id="PTHR13036">
    <property type="entry name" value="BETA1,4 MANNOSYLTRANSFERASE"/>
    <property type="match status" value="1"/>
</dbReference>
<evidence type="ECO:0000256" key="3">
    <source>
        <dbReference type="ARBA" id="ARBA00022676"/>
    </source>
</evidence>
<evidence type="ECO:0000256" key="9">
    <source>
        <dbReference type="SAM" id="Phobius"/>
    </source>
</evidence>
<accession>A0A6G1BUH6</accession>
<keyword evidence="3" id="KW-0328">Glycosyltransferase</keyword>
<sequence length="431" mass="48396">MEVDIVANGGSDPHLLLRENPSIHIHEMKSVQLTGISKISGALTLLLKAAIQFIILIWYLYFKIPRPDVFIVQNPPSVPTLAAVKLASWLRGAKFIVDWHNFGYTLLGLSHGRSHIIVKIYFWFEKHFGRMADGAFCVTKAMKHELDQKWGINATVLYDQSPEFFHPASLTEKHELFSRLRNSICSDMGNDDCISVDKEAEDRNTTVFTSRIDGEVLLKPNRPALVVSSTSWTPDEDFSILLEAALMYDRRVAATLGEDDSMDEGKLWIDIKNGKQFVYPRLLFIITGKGPDRKKYEEQIKRLKLRRVAFRTMWLASEDYPVLLGSADLGVSLHTSSSGLDLPMKVVDMFGCGLPVCAASFSCIDELVKINSNGLLFSTSSELADELMMLFKGFPEECSDLKSLKVGALNTGSSSKWSTEWERHALPLVNQ</sequence>
<comment type="pathway">
    <text evidence="2">Protein modification; protein glycosylation.</text>
</comment>
<evidence type="ECO:0000256" key="6">
    <source>
        <dbReference type="ARBA" id="ARBA00022824"/>
    </source>
</evidence>
<dbReference type="GO" id="GO:0000030">
    <property type="term" value="F:mannosyltransferase activity"/>
    <property type="evidence" value="ECO:0007669"/>
    <property type="project" value="InterPro"/>
</dbReference>
<comment type="caution">
    <text evidence="11">The sequence shown here is derived from an EMBL/GenBank/DDBJ whole genome shotgun (WGS) entry which is preliminary data.</text>
</comment>
<dbReference type="Pfam" id="PF13439">
    <property type="entry name" value="Glyco_transf_4"/>
    <property type="match status" value="1"/>
</dbReference>
<evidence type="ECO:0000313" key="12">
    <source>
        <dbReference type="Proteomes" id="UP000479710"/>
    </source>
</evidence>
<keyword evidence="5 9" id="KW-0812">Transmembrane</keyword>
<feature type="non-terminal residue" evidence="11">
    <location>
        <position position="431"/>
    </location>
</feature>
<feature type="domain" description="Glycosyltransferase subfamily 4-like N-terminal" evidence="10">
    <location>
        <begin position="2"/>
        <end position="154"/>
    </location>
</feature>
<reference evidence="11 12" key="1">
    <citation type="submission" date="2019-11" db="EMBL/GenBank/DDBJ databases">
        <title>Whole genome sequence of Oryza granulata.</title>
        <authorList>
            <person name="Li W."/>
        </authorList>
    </citation>
    <scope>NUCLEOTIDE SEQUENCE [LARGE SCALE GENOMIC DNA]</scope>
    <source>
        <strain evidence="12">cv. Menghai</strain>
        <tissue evidence="11">Leaf</tissue>
    </source>
</reference>
<comment type="subcellular location">
    <subcellularLocation>
        <location evidence="1">Endoplasmic reticulum membrane</location>
        <topology evidence="1">Single-pass membrane protein</topology>
    </subcellularLocation>
</comment>
<keyword evidence="7 9" id="KW-1133">Transmembrane helix</keyword>
<feature type="transmembrane region" description="Helical" evidence="9">
    <location>
        <begin position="39"/>
        <end position="61"/>
    </location>
</feature>
<dbReference type="SUPFAM" id="SSF53756">
    <property type="entry name" value="UDP-Glycosyltransferase/glycogen phosphorylase"/>
    <property type="match status" value="2"/>
</dbReference>
<keyword evidence="4" id="KW-0808">Transferase</keyword>
<evidence type="ECO:0000256" key="5">
    <source>
        <dbReference type="ARBA" id="ARBA00022692"/>
    </source>
</evidence>
<evidence type="ECO:0000313" key="11">
    <source>
        <dbReference type="EMBL" id="KAF0891314.1"/>
    </source>
</evidence>
<keyword evidence="6" id="KW-0256">Endoplasmic reticulum</keyword>
<keyword evidence="12" id="KW-1185">Reference proteome</keyword>
<name>A0A6G1BUH6_9ORYZ</name>
<protein>
    <recommendedName>
        <fullName evidence="10">Glycosyltransferase subfamily 4-like N-terminal domain-containing protein</fullName>
    </recommendedName>
</protein>
<gene>
    <name evidence="11" type="ORF">E2562_009487</name>
</gene>
<dbReference type="EMBL" id="SPHZ02000011">
    <property type="protein sequence ID" value="KAF0891314.1"/>
    <property type="molecule type" value="Genomic_DNA"/>
</dbReference>
<dbReference type="GO" id="GO:0005789">
    <property type="term" value="C:endoplasmic reticulum membrane"/>
    <property type="evidence" value="ECO:0007669"/>
    <property type="project" value="UniProtKB-SubCell"/>
</dbReference>
<dbReference type="OrthoDB" id="614844at2759"/>
<dbReference type="Pfam" id="PF13692">
    <property type="entry name" value="Glyco_trans_1_4"/>
    <property type="match status" value="1"/>
</dbReference>
<organism evidence="11 12">
    <name type="scientific">Oryza meyeriana var. granulata</name>
    <dbReference type="NCBI Taxonomy" id="110450"/>
    <lineage>
        <taxon>Eukaryota</taxon>
        <taxon>Viridiplantae</taxon>
        <taxon>Streptophyta</taxon>
        <taxon>Embryophyta</taxon>
        <taxon>Tracheophyta</taxon>
        <taxon>Spermatophyta</taxon>
        <taxon>Magnoliopsida</taxon>
        <taxon>Liliopsida</taxon>
        <taxon>Poales</taxon>
        <taxon>Poaceae</taxon>
        <taxon>BOP clade</taxon>
        <taxon>Oryzoideae</taxon>
        <taxon>Oryzeae</taxon>
        <taxon>Oryzinae</taxon>
        <taxon>Oryza</taxon>
        <taxon>Oryza meyeriana</taxon>
    </lineage>
</organism>
<evidence type="ECO:0000256" key="1">
    <source>
        <dbReference type="ARBA" id="ARBA00004389"/>
    </source>
</evidence>
<evidence type="ECO:0000256" key="7">
    <source>
        <dbReference type="ARBA" id="ARBA00022989"/>
    </source>
</evidence>